<evidence type="ECO:0000256" key="4">
    <source>
        <dbReference type="ARBA" id="ARBA00022695"/>
    </source>
</evidence>
<evidence type="ECO:0000313" key="10">
    <source>
        <dbReference type="EMBL" id="PZO82294.1"/>
    </source>
</evidence>
<evidence type="ECO:0000256" key="1">
    <source>
        <dbReference type="ARBA" id="ARBA00006115"/>
    </source>
</evidence>
<evidence type="ECO:0000256" key="6">
    <source>
        <dbReference type="ARBA" id="ARBA00023134"/>
    </source>
</evidence>
<sequence length="371" mass="40930">MRGNKKEDIPKEIAASKRKFLPVILSGGAGTRLWPVSTQSNPKPFMRMPDGQTLLQKTYRRALGMQDAGTVLTVTNVDFIIQTKDVFRKCGEEANNEFILEPEGRNTAAAIGAAALHACVKYGPETVILSMPADHLIENQTEFYDRVATARVLAEQGRIVTFGIVPTYPETGFGYIEVSGRNVLRFIEKPTQKIAEEYTASGNFYWNAGIFCFRADTMLEEMKTHAPEVLNGIIRCYKASDGHGSESKIISMHADIFSKIPSISIDRAVMEKTERISVIPCEIGWNDIGSWTAVANTLPGDINGNRILGEAILEDAKNCFFYGNGRTVALCGVEDLIVVDTPDGLLIAKKEYAQNVGKMAAKLRKREPCKL</sequence>
<dbReference type="EC" id="2.7.7.13" evidence="2"/>
<evidence type="ECO:0000259" key="8">
    <source>
        <dbReference type="Pfam" id="PF00483"/>
    </source>
</evidence>
<dbReference type="InterPro" id="IPR029044">
    <property type="entry name" value="Nucleotide-diphossugar_trans"/>
</dbReference>
<evidence type="ECO:0000256" key="5">
    <source>
        <dbReference type="ARBA" id="ARBA00022741"/>
    </source>
</evidence>
<dbReference type="PANTHER" id="PTHR46390">
    <property type="entry name" value="MANNOSE-1-PHOSPHATE GUANYLYLTRANSFERASE"/>
    <property type="match status" value="1"/>
</dbReference>
<dbReference type="SUPFAM" id="SSF159283">
    <property type="entry name" value="Guanosine diphospho-D-mannose pyrophosphorylase/mannose-6-phosphate isomerase linker domain"/>
    <property type="match status" value="1"/>
</dbReference>
<dbReference type="Pfam" id="PF00483">
    <property type="entry name" value="NTP_transferase"/>
    <property type="match status" value="1"/>
</dbReference>
<keyword evidence="6" id="KW-0342">GTP-binding</keyword>
<keyword evidence="4 10" id="KW-0548">Nucleotidyltransferase</keyword>
<dbReference type="SUPFAM" id="SSF53448">
    <property type="entry name" value="Nucleotide-diphospho-sugar transferases"/>
    <property type="match status" value="1"/>
</dbReference>
<gene>
    <name evidence="10" type="primary">cpsB</name>
    <name evidence="10" type="ORF">DI626_10175</name>
</gene>
<dbReference type="FunFam" id="3.90.550.10:FF:000046">
    <property type="entry name" value="Mannose-1-phosphate guanylyltransferase (GDP)"/>
    <property type="match status" value="1"/>
</dbReference>
<dbReference type="GO" id="GO:0004475">
    <property type="term" value="F:mannose-1-phosphate guanylyltransferase (GTP) activity"/>
    <property type="evidence" value="ECO:0007669"/>
    <property type="project" value="UniProtKB-EC"/>
</dbReference>
<comment type="caution">
    <text evidence="10">The sequence shown here is derived from an EMBL/GenBank/DDBJ whole genome shotgun (WGS) entry which is preliminary data.</text>
</comment>
<dbReference type="InterPro" id="IPR049577">
    <property type="entry name" value="GMPP_N"/>
</dbReference>
<keyword evidence="3 10" id="KW-0808">Transferase</keyword>
<evidence type="ECO:0000259" key="9">
    <source>
        <dbReference type="Pfam" id="PF22640"/>
    </source>
</evidence>
<protein>
    <recommendedName>
        <fullName evidence="2">mannose-1-phosphate guanylyltransferase</fullName>
        <ecNumber evidence="2">2.7.7.13</ecNumber>
    </recommendedName>
</protein>
<organism evidence="10 11">
    <name type="scientific">Micavibrio aeruginosavorus</name>
    <dbReference type="NCBI Taxonomy" id="349221"/>
    <lineage>
        <taxon>Bacteria</taxon>
        <taxon>Pseudomonadati</taxon>
        <taxon>Bdellovibrionota</taxon>
        <taxon>Bdellovibrionia</taxon>
        <taxon>Bdellovibrionales</taxon>
        <taxon>Pseudobdellovibrionaceae</taxon>
        <taxon>Micavibrio</taxon>
    </lineage>
</organism>
<dbReference type="Gene3D" id="3.90.550.10">
    <property type="entry name" value="Spore Coat Polysaccharide Biosynthesis Protein SpsA, Chain A"/>
    <property type="match status" value="1"/>
</dbReference>
<proteinExistence type="inferred from homology"/>
<evidence type="ECO:0000256" key="2">
    <source>
        <dbReference type="ARBA" id="ARBA00012387"/>
    </source>
</evidence>
<dbReference type="Pfam" id="PF22640">
    <property type="entry name" value="ManC_GMP_beta-helix"/>
    <property type="match status" value="1"/>
</dbReference>
<reference evidence="10 11" key="1">
    <citation type="submission" date="2017-08" db="EMBL/GenBank/DDBJ databases">
        <title>Infants hospitalized years apart are colonized by the same room-sourced microbial strains.</title>
        <authorList>
            <person name="Brooks B."/>
            <person name="Olm M.R."/>
            <person name="Firek B.A."/>
            <person name="Baker R."/>
            <person name="Thomas B.C."/>
            <person name="Morowitz M.J."/>
            <person name="Banfield J.F."/>
        </authorList>
    </citation>
    <scope>NUCLEOTIDE SEQUENCE [LARGE SCALE GENOMIC DNA]</scope>
    <source>
        <strain evidence="10">S2_018_000_R2_104</strain>
    </source>
</reference>
<accession>A0A2W4ZIS7</accession>
<dbReference type="AlphaFoldDB" id="A0A2W4ZIS7"/>
<feature type="domain" description="MannoseP isomerase/GMP-like beta-helix" evidence="9">
    <location>
        <begin position="309"/>
        <end position="363"/>
    </location>
</feature>
<evidence type="ECO:0000256" key="3">
    <source>
        <dbReference type="ARBA" id="ARBA00022679"/>
    </source>
</evidence>
<dbReference type="Proteomes" id="UP000249557">
    <property type="component" value="Unassembled WGS sequence"/>
</dbReference>
<dbReference type="InterPro" id="IPR054566">
    <property type="entry name" value="ManC/GMP-like_b-helix"/>
</dbReference>
<dbReference type="InterPro" id="IPR051161">
    <property type="entry name" value="Mannose-6P_isomerase_type2"/>
</dbReference>
<comment type="catalytic activity">
    <reaction evidence="7">
        <text>alpha-D-mannose 1-phosphate + GTP + H(+) = GDP-alpha-D-mannose + diphosphate</text>
        <dbReference type="Rhea" id="RHEA:15229"/>
        <dbReference type="ChEBI" id="CHEBI:15378"/>
        <dbReference type="ChEBI" id="CHEBI:33019"/>
        <dbReference type="ChEBI" id="CHEBI:37565"/>
        <dbReference type="ChEBI" id="CHEBI:57527"/>
        <dbReference type="ChEBI" id="CHEBI:58409"/>
        <dbReference type="EC" id="2.7.7.13"/>
    </reaction>
</comment>
<dbReference type="GO" id="GO:0005525">
    <property type="term" value="F:GTP binding"/>
    <property type="evidence" value="ECO:0007669"/>
    <property type="project" value="UniProtKB-KW"/>
</dbReference>
<comment type="similarity">
    <text evidence="1">Belongs to the mannose-6-phosphate isomerase type 2 family.</text>
</comment>
<dbReference type="GO" id="GO:0016853">
    <property type="term" value="F:isomerase activity"/>
    <property type="evidence" value="ECO:0007669"/>
    <property type="project" value="UniProtKB-KW"/>
</dbReference>
<name>A0A2W4ZIS7_9BACT</name>
<dbReference type="PANTHER" id="PTHR46390:SF1">
    <property type="entry name" value="MANNOSE-1-PHOSPHATE GUANYLYLTRANSFERASE"/>
    <property type="match status" value="1"/>
</dbReference>
<evidence type="ECO:0000256" key="7">
    <source>
        <dbReference type="ARBA" id="ARBA00047343"/>
    </source>
</evidence>
<evidence type="ECO:0000313" key="11">
    <source>
        <dbReference type="Proteomes" id="UP000249557"/>
    </source>
</evidence>
<dbReference type="CDD" id="cd02509">
    <property type="entry name" value="GDP-M1P_Guanylyltransferase"/>
    <property type="match status" value="1"/>
</dbReference>
<dbReference type="InterPro" id="IPR005835">
    <property type="entry name" value="NTP_transferase_dom"/>
</dbReference>
<dbReference type="EMBL" id="QFNK01000266">
    <property type="protein sequence ID" value="PZO82294.1"/>
    <property type="molecule type" value="Genomic_DNA"/>
</dbReference>
<keyword evidence="10" id="KW-0413">Isomerase</keyword>
<feature type="domain" description="Nucleotidyl transferase" evidence="8">
    <location>
        <begin position="22"/>
        <end position="294"/>
    </location>
</feature>
<dbReference type="GO" id="GO:0009298">
    <property type="term" value="P:GDP-mannose biosynthetic process"/>
    <property type="evidence" value="ECO:0007669"/>
    <property type="project" value="TreeGrafter"/>
</dbReference>
<keyword evidence="5" id="KW-0547">Nucleotide-binding</keyword>